<evidence type="ECO:0000256" key="2">
    <source>
        <dbReference type="SAM" id="SignalP"/>
    </source>
</evidence>
<dbReference type="Gene3D" id="2.170.140.10">
    <property type="entry name" value="Chitin binding domain"/>
    <property type="match status" value="1"/>
</dbReference>
<dbReference type="Pfam" id="PF01607">
    <property type="entry name" value="CBM_14"/>
    <property type="match status" value="1"/>
</dbReference>
<organism evidence="4 5">
    <name type="scientific">Meganyctiphanes norvegica</name>
    <name type="common">Northern krill</name>
    <name type="synonym">Thysanopoda norvegica</name>
    <dbReference type="NCBI Taxonomy" id="48144"/>
    <lineage>
        <taxon>Eukaryota</taxon>
        <taxon>Metazoa</taxon>
        <taxon>Ecdysozoa</taxon>
        <taxon>Arthropoda</taxon>
        <taxon>Crustacea</taxon>
        <taxon>Multicrustacea</taxon>
        <taxon>Malacostraca</taxon>
        <taxon>Eumalacostraca</taxon>
        <taxon>Eucarida</taxon>
        <taxon>Euphausiacea</taxon>
        <taxon>Euphausiidae</taxon>
        <taxon>Meganyctiphanes</taxon>
    </lineage>
</organism>
<accession>A0AAV2QK97</accession>
<name>A0AAV2QK97_MEGNR</name>
<dbReference type="Gene3D" id="2.10.70.10">
    <property type="entry name" value="Complement Module, domain 1"/>
    <property type="match status" value="1"/>
</dbReference>
<dbReference type="SMART" id="SM00494">
    <property type="entry name" value="ChtBD2"/>
    <property type="match status" value="1"/>
</dbReference>
<evidence type="ECO:0000313" key="4">
    <source>
        <dbReference type="EMBL" id="CAL4085192.1"/>
    </source>
</evidence>
<evidence type="ECO:0000259" key="3">
    <source>
        <dbReference type="PROSITE" id="PS50940"/>
    </source>
</evidence>
<comment type="caution">
    <text evidence="4">The sequence shown here is derived from an EMBL/GenBank/DDBJ whole genome shotgun (WGS) entry which is preliminary data.</text>
</comment>
<dbReference type="SUPFAM" id="SSF57535">
    <property type="entry name" value="Complement control module/SCR domain"/>
    <property type="match status" value="1"/>
</dbReference>
<reference evidence="4 5" key="1">
    <citation type="submission" date="2024-05" db="EMBL/GenBank/DDBJ databases">
        <authorList>
            <person name="Wallberg A."/>
        </authorList>
    </citation>
    <scope>NUCLEOTIDE SEQUENCE [LARGE SCALE GENOMIC DNA]</scope>
</reference>
<dbReference type="AlphaFoldDB" id="A0AAV2QK97"/>
<sequence length="281" mass="31251">MAFRMLIVIAIGLTFQACGFVVNTNNPSIGPINQPQSYNRTGPRCIKCEWPVGQHYFAHPSDCTKFIQCSPQGPVEQDCALATRFDFSLPATICNHIPLTPCVTGNYDTVDGYCESPIINPPKKVICTGFSNPPQCRRVSCGVPEQPVGFGNDFQFRGNITYNCRNVYNLQGDAILTCQASGAHRLRCFSMWCGELELPTNSIVPGKDFQYDGIVTHTCTRFQRLVVSCRPTCTNTKPYCRLTCLTPSPVRLTSHVRSQRCKKGFVPSRSRNKCVKIFSGK</sequence>
<dbReference type="PROSITE" id="PS51257">
    <property type="entry name" value="PROKAR_LIPOPROTEIN"/>
    <property type="match status" value="1"/>
</dbReference>
<dbReference type="PROSITE" id="PS50940">
    <property type="entry name" value="CHIT_BIND_II"/>
    <property type="match status" value="1"/>
</dbReference>
<gene>
    <name evidence="4" type="ORF">MNOR_LOCUS12615</name>
</gene>
<evidence type="ECO:0000256" key="1">
    <source>
        <dbReference type="ARBA" id="ARBA00023157"/>
    </source>
</evidence>
<dbReference type="InterPro" id="IPR002557">
    <property type="entry name" value="Chitin-bd_dom"/>
</dbReference>
<dbReference type="InterPro" id="IPR036508">
    <property type="entry name" value="Chitin-bd_dom_sf"/>
</dbReference>
<dbReference type="InterPro" id="IPR035976">
    <property type="entry name" value="Sushi/SCR/CCP_sf"/>
</dbReference>
<dbReference type="EMBL" id="CAXKWB010006949">
    <property type="protein sequence ID" value="CAL4085192.1"/>
    <property type="molecule type" value="Genomic_DNA"/>
</dbReference>
<evidence type="ECO:0000313" key="5">
    <source>
        <dbReference type="Proteomes" id="UP001497623"/>
    </source>
</evidence>
<keyword evidence="2" id="KW-0732">Signal</keyword>
<feature type="domain" description="Chitin-binding type-2" evidence="3">
    <location>
        <begin position="45"/>
        <end position="104"/>
    </location>
</feature>
<keyword evidence="1" id="KW-1015">Disulfide bond</keyword>
<protein>
    <recommendedName>
        <fullName evidence="3">Chitin-binding type-2 domain-containing protein</fullName>
    </recommendedName>
</protein>
<dbReference type="GO" id="GO:0005576">
    <property type="term" value="C:extracellular region"/>
    <property type="evidence" value="ECO:0007669"/>
    <property type="project" value="InterPro"/>
</dbReference>
<feature type="signal peptide" evidence="2">
    <location>
        <begin position="1"/>
        <end position="19"/>
    </location>
</feature>
<dbReference type="GO" id="GO:0008061">
    <property type="term" value="F:chitin binding"/>
    <property type="evidence" value="ECO:0007669"/>
    <property type="project" value="InterPro"/>
</dbReference>
<dbReference type="SUPFAM" id="SSF57625">
    <property type="entry name" value="Invertebrate chitin-binding proteins"/>
    <property type="match status" value="1"/>
</dbReference>
<keyword evidence="5" id="KW-1185">Reference proteome</keyword>
<proteinExistence type="predicted"/>
<feature type="chain" id="PRO_5043506182" description="Chitin-binding type-2 domain-containing protein" evidence="2">
    <location>
        <begin position="20"/>
        <end position="281"/>
    </location>
</feature>
<dbReference type="Proteomes" id="UP001497623">
    <property type="component" value="Unassembled WGS sequence"/>
</dbReference>